<evidence type="ECO:0000256" key="1">
    <source>
        <dbReference type="SAM" id="MobiDB-lite"/>
    </source>
</evidence>
<reference evidence="2 3" key="1">
    <citation type="submission" date="2019-07" db="EMBL/GenBank/DDBJ databases">
        <title>Complete genome of Crassaminicella thermophila SY095.</title>
        <authorList>
            <person name="Li X."/>
        </authorList>
    </citation>
    <scope>NUCLEOTIDE SEQUENCE [LARGE SCALE GENOMIC DNA]</scope>
    <source>
        <strain evidence="2 3">SY095</strain>
    </source>
</reference>
<dbReference type="OrthoDB" id="1757632at2"/>
<feature type="region of interest" description="Disordered" evidence="1">
    <location>
        <begin position="47"/>
        <end position="67"/>
    </location>
</feature>
<dbReference type="AlphaFoldDB" id="A0A5C0SEH8"/>
<dbReference type="RefSeq" id="WP_148809497.1">
    <property type="nucleotide sequence ID" value="NZ_CP042243.1"/>
</dbReference>
<dbReference type="EMBL" id="CP042243">
    <property type="protein sequence ID" value="QEK12342.1"/>
    <property type="molecule type" value="Genomic_DNA"/>
</dbReference>
<accession>A0A5C0SEH8</accession>
<sequence>MNEKKIKNNSHNTPIEKLVHFKWGGTTSQWEEEATQIMNYLQDQLDEKETKEEKERKIQYGNKKQRW</sequence>
<gene>
    <name evidence="2" type="ORF">FQB35_08115</name>
</gene>
<evidence type="ECO:0000313" key="3">
    <source>
        <dbReference type="Proteomes" id="UP000324646"/>
    </source>
</evidence>
<organism evidence="2 3">
    <name type="scientific">Crassaminicella thermophila</name>
    <dbReference type="NCBI Taxonomy" id="2599308"/>
    <lineage>
        <taxon>Bacteria</taxon>
        <taxon>Bacillati</taxon>
        <taxon>Bacillota</taxon>
        <taxon>Clostridia</taxon>
        <taxon>Eubacteriales</taxon>
        <taxon>Clostridiaceae</taxon>
        <taxon>Crassaminicella</taxon>
    </lineage>
</organism>
<evidence type="ECO:0000313" key="2">
    <source>
        <dbReference type="EMBL" id="QEK12342.1"/>
    </source>
</evidence>
<dbReference type="KEGG" id="crs:FQB35_08115"/>
<keyword evidence="3" id="KW-1185">Reference proteome</keyword>
<proteinExistence type="predicted"/>
<protein>
    <submittedName>
        <fullName evidence="2">Uncharacterized protein</fullName>
    </submittedName>
</protein>
<dbReference type="Proteomes" id="UP000324646">
    <property type="component" value="Chromosome"/>
</dbReference>
<feature type="compositionally biased region" description="Basic and acidic residues" evidence="1">
    <location>
        <begin position="47"/>
        <end position="58"/>
    </location>
</feature>
<name>A0A5C0SEH8_CRATE</name>